<keyword evidence="1" id="KW-0812">Transmembrane</keyword>
<reference evidence="2 3" key="1">
    <citation type="journal article" date="2015" name="Int. J. Syst. Evol. Microbiol.">
        <title>Aestuariivita atlantica sp. nov., isolated from deep sea sediment of the Atlantic Ocean.</title>
        <authorList>
            <person name="Li G."/>
            <person name="Lai Q."/>
            <person name="Du Y."/>
            <person name="Liu X."/>
            <person name="Sun F."/>
            <person name="Shao Z."/>
        </authorList>
    </citation>
    <scope>NUCLEOTIDE SEQUENCE [LARGE SCALE GENOMIC DNA]</scope>
    <source>
        <strain evidence="2 3">22II-S11-z3</strain>
    </source>
</reference>
<feature type="transmembrane region" description="Helical" evidence="1">
    <location>
        <begin position="27"/>
        <end position="49"/>
    </location>
</feature>
<protein>
    <recommendedName>
        <fullName evidence="4">NfeD-like C-terminal domain-containing protein</fullName>
    </recommendedName>
</protein>
<evidence type="ECO:0000313" key="2">
    <source>
        <dbReference type="EMBL" id="KNG95148.1"/>
    </source>
</evidence>
<dbReference type="EMBL" id="AQQZ01000001">
    <property type="protein sequence ID" value="KNG95148.1"/>
    <property type="molecule type" value="Genomic_DNA"/>
</dbReference>
<evidence type="ECO:0000256" key="1">
    <source>
        <dbReference type="SAM" id="Phobius"/>
    </source>
</evidence>
<evidence type="ECO:0008006" key="4">
    <source>
        <dbReference type="Google" id="ProtNLM"/>
    </source>
</evidence>
<sequence length="93" mass="9943">MMTTWWAWAAAALVLGVIEMLAPGFVFLGFAIGAGVVALLLLVGGPFAVWMTGNLALLFVVFAALSLLAWIALRAVFGRPGQAPKRFEHDINE</sequence>
<proteinExistence type="predicted"/>
<name>A0A0L1JUR1_9RHOB</name>
<feature type="transmembrane region" description="Helical" evidence="1">
    <location>
        <begin position="55"/>
        <end position="77"/>
    </location>
</feature>
<dbReference type="Proteomes" id="UP000036938">
    <property type="component" value="Unassembled WGS sequence"/>
</dbReference>
<evidence type="ECO:0000313" key="3">
    <source>
        <dbReference type="Proteomes" id="UP000036938"/>
    </source>
</evidence>
<keyword evidence="3" id="KW-1185">Reference proteome</keyword>
<accession>A0A0L1JUR1</accession>
<dbReference type="STRING" id="1317121.ATO11_00395"/>
<organism evidence="2 3">
    <name type="scientific">Pseudaestuariivita atlantica</name>
    <dbReference type="NCBI Taxonomy" id="1317121"/>
    <lineage>
        <taxon>Bacteria</taxon>
        <taxon>Pseudomonadati</taxon>
        <taxon>Pseudomonadota</taxon>
        <taxon>Alphaproteobacteria</taxon>
        <taxon>Rhodobacterales</taxon>
        <taxon>Paracoccaceae</taxon>
        <taxon>Pseudaestuariivita</taxon>
    </lineage>
</organism>
<keyword evidence="1" id="KW-1133">Transmembrane helix</keyword>
<feature type="transmembrane region" description="Helical" evidence="1">
    <location>
        <begin position="6"/>
        <end position="22"/>
    </location>
</feature>
<keyword evidence="1" id="KW-0472">Membrane</keyword>
<dbReference type="RefSeq" id="WP_050528862.1">
    <property type="nucleotide sequence ID" value="NZ_AQQZ01000001.1"/>
</dbReference>
<dbReference type="AlphaFoldDB" id="A0A0L1JUR1"/>
<gene>
    <name evidence="2" type="ORF">ATO11_00395</name>
</gene>
<comment type="caution">
    <text evidence="2">The sequence shown here is derived from an EMBL/GenBank/DDBJ whole genome shotgun (WGS) entry which is preliminary data.</text>
</comment>
<dbReference type="PATRIC" id="fig|1317121.7.peg.81"/>